<dbReference type="InterPro" id="IPR023591">
    <property type="entry name" value="Ribosomal_uS2_flav_dom_sf"/>
</dbReference>
<dbReference type="Gene3D" id="3.40.50.10490">
    <property type="entry name" value="Glucose-6-phosphate isomerase like protein, domain 1"/>
    <property type="match status" value="1"/>
</dbReference>
<proteinExistence type="inferred from homology"/>
<dbReference type="InterPro" id="IPR001865">
    <property type="entry name" value="Ribosomal_uS2"/>
</dbReference>
<dbReference type="PROSITE" id="PS00963">
    <property type="entry name" value="RIBOSOMAL_S2_2"/>
    <property type="match status" value="1"/>
</dbReference>
<dbReference type="PANTHER" id="PTHR12534:SF0">
    <property type="entry name" value="SMALL RIBOSOMAL SUBUNIT PROTEIN US2M"/>
    <property type="match status" value="1"/>
</dbReference>
<dbReference type="STRING" id="1798657.A2648_00655"/>
<dbReference type="InterPro" id="IPR005706">
    <property type="entry name" value="Ribosomal_uS2_bac/mit/plastid"/>
</dbReference>
<dbReference type="GO" id="GO:0006412">
    <property type="term" value="P:translation"/>
    <property type="evidence" value="ECO:0007669"/>
    <property type="project" value="UniProtKB-UniRule"/>
</dbReference>
<evidence type="ECO:0000256" key="5">
    <source>
        <dbReference type="HAMAP-Rule" id="MF_00291"/>
    </source>
</evidence>
<evidence type="ECO:0000313" key="8">
    <source>
        <dbReference type="Proteomes" id="UP000178841"/>
    </source>
</evidence>
<evidence type="ECO:0000256" key="4">
    <source>
        <dbReference type="ARBA" id="ARBA00035256"/>
    </source>
</evidence>
<protein>
    <recommendedName>
        <fullName evidence="4 5">Small ribosomal subunit protein uS2</fullName>
    </recommendedName>
</protein>
<dbReference type="EMBL" id="MHLH01000004">
    <property type="protein sequence ID" value="OGZ04605.1"/>
    <property type="molecule type" value="Genomic_DNA"/>
</dbReference>
<dbReference type="AlphaFoldDB" id="A0A1G2CT84"/>
<sequence>MFNVGAHFGYQRTRRHPSVKPYIFGSKNRGDIIDLEKTALLLLEAKLFVKNLAASGKQILFVGTKPEARAVITKEASRVGMPYVTERWIGGTLTNFTELKKRMDRYQDLMKKKEEGALNVYTKKERGIIDRELAELDKNFGGLMPMKNIPGAVFVVDSRNESIAVMEALKMNVPVISLSNSDCDLKNVRYPVVGNDSAMSSISLFVGEIANAYQEGISANNSQIKE</sequence>
<evidence type="ECO:0000256" key="1">
    <source>
        <dbReference type="ARBA" id="ARBA00006242"/>
    </source>
</evidence>
<dbReference type="PRINTS" id="PR00395">
    <property type="entry name" value="RIBOSOMALS2"/>
</dbReference>
<dbReference type="NCBIfam" id="TIGR01011">
    <property type="entry name" value="rpsB_bact"/>
    <property type="match status" value="1"/>
</dbReference>
<name>A0A1G2CT84_9BACT</name>
<comment type="caution">
    <text evidence="7">The sequence shown here is derived from an EMBL/GenBank/DDBJ whole genome shotgun (WGS) entry which is preliminary data.</text>
</comment>
<keyword evidence="2 5" id="KW-0689">Ribosomal protein</keyword>
<evidence type="ECO:0000256" key="3">
    <source>
        <dbReference type="ARBA" id="ARBA00023274"/>
    </source>
</evidence>
<dbReference type="Gene3D" id="1.10.287.610">
    <property type="entry name" value="Helix hairpin bin"/>
    <property type="match status" value="1"/>
</dbReference>
<gene>
    <name evidence="5" type="primary">rpsB</name>
    <name evidence="7" type="ORF">A2648_00655</name>
</gene>
<dbReference type="Pfam" id="PF00318">
    <property type="entry name" value="Ribosomal_S2"/>
    <property type="match status" value="1"/>
</dbReference>
<evidence type="ECO:0000313" key="7">
    <source>
        <dbReference type="EMBL" id="OGZ04605.1"/>
    </source>
</evidence>
<dbReference type="GO" id="GO:0022627">
    <property type="term" value="C:cytosolic small ribosomal subunit"/>
    <property type="evidence" value="ECO:0007669"/>
    <property type="project" value="TreeGrafter"/>
</dbReference>
<accession>A0A1G2CT84</accession>
<dbReference type="SUPFAM" id="SSF52313">
    <property type="entry name" value="Ribosomal protein S2"/>
    <property type="match status" value="1"/>
</dbReference>
<dbReference type="PANTHER" id="PTHR12534">
    <property type="entry name" value="30S RIBOSOMAL PROTEIN S2 PROKARYOTIC AND ORGANELLAR"/>
    <property type="match status" value="1"/>
</dbReference>
<organism evidence="7 8">
    <name type="scientific">Candidatus Lloydbacteria bacterium RIFCSPHIGHO2_01_FULL_41_20</name>
    <dbReference type="NCBI Taxonomy" id="1798657"/>
    <lineage>
        <taxon>Bacteria</taxon>
        <taxon>Candidatus Lloydiibacteriota</taxon>
    </lineage>
</organism>
<dbReference type="Proteomes" id="UP000178841">
    <property type="component" value="Unassembled WGS sequence"/>
</dbReference>
<dbReference type="InterPro" id="IPR018130">
    <property type="entry name" value="Ribosomal_uS2_CS"/>
</dbReference>
<keyword evidence="3 5" id="KW-0687">Ribonucleoprotein</keyword>
<evidence type="ECO:0000256" key="2">
    <source>
        <dbReference type="ARBA" id="ARBA00022980"/>
    </source>
</evidence>
<dbReference type="GO" id="GO:0003735">
    <property type="term" value="F:structural constituent of ribosome"/>
    <property type="evidence" value="ECO:0007669"/>
    <property type="project" value="InterPro"/>
</dbReference>
<dbReference type="CDD" id="cd01425">
    <property type="entry name" value="RPS2"/>
    <property type="match status" value="1"/>
</dbReference>
<dbReference type="HAMAP" id="MF_00291_B">
    <property type="entry name" value="Ribosomal_uS2_B"/>
    <property type="match status" value="1"/>
</dbReference>
<comment type="similarity">
    <text evidence="1 5 6">Belongs to the universal ribosomal protein uS2 family.</text>
</comment>
<evidence type="ECO:0000256" key="6">
    <source>
        <dbReference type="RuleBase" id="RU003631"/>
    </source>
</evidence>
<reference evidence="7 8" key="1">
    <citation type="journal article" date="2016" name="Nat. Commun.">
        <title>Thousands of microbial genomes shed light on interconnected biogeochemical processes in an aquifer system.</title>
        <authorList>
            <person name="Anantharaman K."/>
            <person name="Brown C.T."/>
            <person name="Hug L.A."/>
            <person name="Sharon I."/>
            <person name="Castelle C.J."/>
            <person name="Probst A.J."/>
            <person name="Thomas B.C."/>
            <person name="Singh A."/>
            <person name="Wilkins M.J."/>
            <person name="Karaoz U."/>
            <person name="Brodie E.L."/>
            <person name="Williams K.H."/>
            <person name="Hubbard S.S."/>
            <person name="Banfield J.F."/>
        </authorList>
    </citation>
    <scope>NUCLEOTIDE SEQUENCE [LARGE SCALE GENOMIC DNA]</scope>
</reference>